<dbReference type="PROSITE" id="PS50887">
    <property type="entry name" value="GGDEF"/>
    <property type="match status" value="1"/>
</dbReference>
<dbReference type="GO" id="GO:0005886">
    <property type="term" value="C:plasma membrane"/>
    <property type="evidence" value="ECO:0007669"/>
    <property type="project" value="TreeGrafter"/>
</dbReference>
<keyword evidence="1" id="KW-0548">Nucleotidyltransferase</keyword>
<dbReference type="FunFam" id="3.30.70.270:FF:000001">
    <property type="entry name" value="Diguanylate cyclase domain protein"/>
    <property type="match status" value="1"/>
</dbReference>
<dbReference type="Gene3D" id="3.30.70.270">
    <property type="match status" value="1"/>
</dbReference>
<dbReference type="NCBIfam" id="TIGR00254">
    <property type="entry name" value="GGDEF"/>
    <property type="match status" value="1"/>
</dbReference>
<dbReference type="InterPro" id="IPR003018">
    <property type="entry name" value="GAF"/>
</dbReference>
<evidence type="ECO:0000313" key="1">
    <source>
        <dbReference type="EMBL" id="BAU29301.1"/>
    </source>
</evidence>
<dbReference type="KEGG" id="asoc:CB4_03488"/>
<dbReference type="PANTHER" id="PTHR45138">
    <property type="entry name" value="REGULATORY COMPONENTS OF SENSORY TRANSDUCTION SYSTEM"/>
    <property type="match status" value="1"/>
</dbReference>
<dbReference type="InterPro" id="IPR029787">
    <property type="entry name" value="Nucleotide_cyclase"/>
</dbReference>
<dbReference type="PANTHER" id="PTHR45138:SF9">
    <property type="entry name" value="DIGUANYLATE CYCLASE DGCM-RELATED"/>
    <property type="match status" value="1"/>
</dbReference>
<accession>A0A0U5AZW5</accession>
<dbReference type="SMART" id="SM00065">
    <property type="entry name" value="GAF"/>
    <property type="match status" value="2"/>
</dbReference>
<evidence type="ECO:0000313" key="2">
    <source>
        <dbReference type="Proteomes" id="UP000217696"/>
    </source>
</evidence>
<dbReference type="InterPro" id="IPR050469">
    <property type="entry name" value="Diguanylate_Cyclase"/>
</dbReference>
<dbReference type="SUPFAM" id="SSF55781">
    <property type="entry name" value="GAF domain-like"/>
    <property type="match status" value="3"/>
</dbReference>
<dbReference type="GO" id="GO:1902201">
    <property type="term" value="P:negative regulation of bacterial-type flagellum-dependent cell motility"/>
    <property type="evidence" value="ECO:0007669"/>
    <property type="project" value="TreeGrafter"/>
</dbReference>
<dbReference type="InterPro" id="IPR029016">
    <property type="entry name" value="GAF-like_dom_sf"/>
</dbReference>
<dbReference type="OrthoDB" id="9759607at2"/>
<dbReference type="Pfam" id="PF01590">
    <property type="entry name" value="GAF"/>
    <property type="match status" value="2"/>
</dbReference>
<dbReference type="Pfam" id="PF00990">
    <property type="entry name" value="GGDEF"/>
    <property type="match status" value="1"/>
</dbReference>
<dbReference type="SUPFAM" id="SSF55073">
    <property type="entry name" value="Nucleotide cyclase"/>
    <property type="match status" value="1"/>
</dbReference>
<dbReference type="GO" id="GO:0043709">
    <property type="term" value="P:cell adhesion involved in single-species biofilm formation"/>
    <property type="evidence" value="ECO:0007669"/>
    <property type="project" value="TreeGrafter"/>
</dbReference>
<dbReference type="EMBL" id="AP017312">
    <property type="protein sequence ID" value="BAU29301.1"/>
    <property type="molecule type" value="Genomic_DNA"/>
</dbReference>
<dbReference type="Gene3D" id="3.30.450.40">
    <property type="match status" value="3"/>
</dbReference>
<dbReference type="GO" id="GO:0052621">
    <property type="term" value="F:diguanylate cyclase activity"/>
    <property type="evidence" value="ECO:0007669"/>
    <property type="project" value="UniProtKB-EC"/>
</dbReference>
<dbReference type="EC" id="2.7.7.65" evidence="1"/>
<name>A0A0U5AZW5_9BACL</name>
<keyword evidence="1" id="KW-0808">Transferase</keyword>
<proteinExistence type="predicted"/>
<organism evidence="1 2">
    <name type="scientific">Aneurinibacillus soli</name>
    <dbReference type="NCBI Taxonomy" id="1500254"/>
    <lineage>
        <taxon>Bacteria</taxon>
        <taxon>Bacillati</taxon>
        <taxon>Bacillota</taxon>
        <taxon>Bacilli</taxon>
        <taxon>Bacillales</taxon>
        <taxon>Paenibacillaceae</taxon>
        <taxon>Aneurinibacillus group</taxon>
        <taxon>Aneurinibacillus</taxon>
    </lineage>
</organism>
<dbReference type="SMART" id="SM00267">
    <property type="entry name" value="GGDEF"/>
    <property type="match status" value="1"/>
</dbReference>
<dbReference type="InterPro" id="IPR043128">
    <property type="entry name" value="Rev_trsase/Diguanyl_cyclase"/>
</dbReference>
<dbReference type="RefSeq" id="WP_096466987.1">
    <property type="nucleotide sequence ID" value="NZ_AP017312.1"/>
</dbReference>
<keyword evidence="2" id="KW-1185">Reference proteome</keyword>
<dbReference type="InterPro" id="IPR000160">
    <property type="entry name" value="GGDEF_dom"/>
</dbReference>
<sequence>MNNDLVHVEYKQVIADSFYARYLMDVFRNSQSFLSASSFPADAGWLFVVDGKGRTIAGRRIGDTLCSLEKSYPVLATEPYIEELDGNCTICVPVLEDVWFPGYVGVIFSNAVDSKCGLSFVQGFASVFRLVQEQYVAKSISACLKAVNETLHLDCIMETISERLAASLDQTECLVMVYDAEQDISPHWIASKKRIRRRDYHMMRDIHTVYKQITSLFTSKRTQLTNENSNILTLLDNPDVFEESYVISPLRHGDQIIGVIAVLRSKGQSISEREKLFVERFAKDLSLAVYNAMMYMRLERDEQKRTLLFEVTKKIHSSINVEDVLDAVIKNTKKLYPKMQVDLWLSHDTFSKLPVKQFTFDVNDISSRAFMEGRTMLVQSQGERALTLASPLRGKQGIYGVIELYTNESLSLHPREIEYITMLADTAGSAFENAQLYQQSQNLIKELLLIDEMTSQLNKNIRLDDLLASIIHKLTETFRAEHCCILSRVDDSPRFIIQASTDKQEDNVFEIKEDCRLRDLLLNKESLLLADASGMDEIVSLFSCRSLMAVPFIDNNKVEGAIVLTDSEPNRYTFDDFKRLQMLARHVKVAVTNASLHAEVERMVITDNLTGLYSRKYLYDIIRQSYQRDACGALILIDVDHFKNVNDTYGHQTGDEILIQVADVLNNSIRLSDIAARWGGEEMAIYLPRVGGDIARQVAGRLRVNVMNETTPKVTISGGIAVWSRDSSELDVEILFQKADEALYRAKRSGRNRMCEADEMNK</sequence>
<gene>
    <name evidence="1" type="primary">ydaM_1</name>
    <name evidence="1" type="ORF">CB4_03488</name>
</gene>
<dbReference type="AlphaFoldDB" id="A0A0U5AZW5"/>
<dbReference type="Proteomes" id="UP000217696">
    <property type="component" value="Chromosome"/>
</dbReference>
<dbReference type="CDD" id="cd01949">
    <property type="entry name" value="GGDEF"/>
    <property type="match status" value="1"/>
</dbReference>
<protein>
    <submittedName>
        <fullName evidence="1">Putative diguanylate cyclase YdaM</fullName>
        <ecNumber evidence="1">2.7.7.65</ecNumber>
    </submittedName>
</protein>
<reference evidence="1 2" key="1">
    <citation type="submission" date="2015-12" db="EMBL/GenBank/DDBJ databases">
        <title>Genome sequence of Aneurinibacillus soli.</title>
        <authorList>
            <person name="Lee J.S."/>
            <person name="Lee K.C."/>
            <person name="Kim K.K."/>
            <person name="Lee B.W."/>
        </authorList>
    </citation>
    <scope>NUCLEOTIDE SEQUENCE [LARGE SCALE GENOMIC DNA]</scope>
    <source>
        <strain evidence="1 2">CB4</strain>
    </source>
</reference>